<reference evidence="1" key="1">
    <citation type="submission" date="2021-02" db="EMBL/GenBank/DDBJ databases">
        <authorList>
            <person name="Nowell W R."/>
        </authorList>
    </citation>
    <scope>NUCLEOTIDE SEQUENCE</scope>
</reference>
<dbReference type="EMBL" id="CAJOBH010113819">
    <property type="protein sequence ID" value="CAF4675454.1"/>
    <property type="molecule type" value="Genomic_DNA"/>
</dbReference>
<evidence type="ECO:0000313" key="1">
    <source>
        <dbReference type="EMBL" id="CAF4675454.1"/>
    </source>
</evidence>
<comment type="caution">
    <text evidence="1">The sequence shown here is derived from an EMBL/GenBank/DDBJ whole genome shotgun (WGS) entry which is preliminary data.</text>
</comment>
<dbReference type="Gene3D" id="3.40.220.10">
    <property type="entry name" value="Leucine Aminopeptidase, subunit E, domain 1"/>
    <property type="match status" value="1"/>
</dbReference>
<dbReference type="AlphaFoldDB" id="A0A8S2ZVD8"/>
<sequence>NTKGDGSNTYLLLGPIGTGAFGNDVQDIAKLFREILQSKMMGSNGPIRQAFSNIWFVCTDAWKNEIFEEIFSKIEV</sequence>
<feature type="non-terminal residue" evidence="1">
    <location>
        <position position="1"/>
    </location>
</feature>
<organism evidence="1 2">
    <name type="scientific">Rotaria magnacalcarata</name>
    <dbReference type="NCBI Taxonomy" id="392030"/>
    <lineage>
        <taxon>Eukaryota</taxon>
        <taxon>Metazoa</taxon>
        <taxon>Spiralia</taxon>
        <taxon>Gnathifera</taxon>
        <taxon>Rotifera</taxon>
        <taxon>Eurotatoria</taxon>
        <taxon>Bdelloidea</taxon>
        <taxon>Philodinida</taxon>
        <taxon>Philodinidae</taxon>
        <taxon>Rotaria</taxon>
    </lineage>
</organism>
<accession>A0A8S2ZVD8</accession>
<evidence type="ECO:0000313" key="2">
    <source>
        <dbReference type="Proteomes" id="UP000681967"/>
    </source>
</evidence>
<dbReference type="InterPro" id="IPR043472">
    <property type="entry name" value="Macro_dom-like"/>
</dbReference>
<dbReference type="SUPFAM" id="SSF52949">
    <property type="entry name" value="Macro domain-like"/>
    <property type="match status" value="1"/>
</dbReference>
<proteinExistence type="predicted"/>
<name>A0A8S2ZVD8_9BILA</name>
<dbReference type="Proteomes" id="UP000681967">
    <property type="component" value="Unassembled WGS sequence"/>
</dbReference>
<gene>
    <name evidence="1" type="ORF">BYL167_LOCUS43134</name>
</gene>
<protein>
    <submittedName>
        <fullName evidence="1">Uncharacterized protein</fullName>
    </submittedName>
</protein>